<feature type="domain" description="DUF1214" evidence="2">
    <location>
        <begin position="354"/>
        <end position="458"/>
    </location>
</feature>
<dbReference type="Pfam" id="PF06742">
    <property type="entry name" value="DUF1214"/>
    <property type="match status" value="1"/>
</dbReference>
<sequence>MGWRRSLGAIKALVLGVIVATASHAEDFDPSNANTADRMTYHRAVDAAVWAMPLMNFKFYIDALARAGVGPNDIGYNSKVQDWRFQTATPNNTTPYIHAYWNIKDGPVVFEMPASVEGIGIFGTVMDAWQRPLDDVGSKGRDRGLGAKYLLVPPNYDGPLLRNALVYEQGTNFGFAVLRPIIAGGPTEENLARATALTKQIKVYPLSEAGEEAATNYVDVYGVPLEMTPKMDGGVYGHIHEMIGEEVVLDRDLAMMGALARIGIKRNDPFEPDAKLQAIYDVAGPEALEYMIDQYHRVLNPFVFEGKKWSALVPNGSRETEWSYEYPSYYDYVARGALYYAIITSVKNYGTATYYLDLAETPDGEWLDGNRNYKITVPANVPVRDFWSITTYDLETASYLRDIEPSTIDSNMASVVKNDDGSVDIFFGPKAPEGKESNWLPTNPERRFFLLARFYGPEPSLLDSSFELNDMERTD</sequence>
<evidence type="ECO:0000256" key="1">
    <source>
        <dbReference type="SAM" id="SignalP"/>
    </source>
</evidence>
<dbReference type="InterPro" id="IPR010621">
    <property type="entry name" value="DUF1214"/>
</dbReference>
<dbReference type="RefSeq" id="WP_082637111.1">
    <property type="nucleotide sequence ID" value="NZ_CYPU01000040.1"/>
</dbReference>
<dbReference type="Gene3D" id="2.60.120.600">
    <property type="entry name" value="Domain of unknown function DUF1214, C-terminal domain"/>
    <property type="match status" value="1"/>
</dbReference>
<reference evidence="4 5" key="1">
    <citation type="submission" date="2015-09" db="EMBL/GenBank/DDBJ databases">
        <authorList>
            <consortium name="Swine Surveillance"/>
        </authorList>
    </citation>
    <scope>NUCLEOTIDE SEQUENCE [LARGE SCALE GENOMIC DNA]</scope>
    <source>
        <strain evidence="4 5">CECT 4292</strain>
    </source>
</reference>
<evidence type="ECO:0000259" key="3">
    <source>
        <dbReference type="Pfam" id="PF06863"/>
    </source>
</evidence>
<dbReference type="PANTHER" id="PTHR36509">
    <property type="entry name" value="BLL3101 PROTEIN"/>
    <property type="match status" value="1"/>
</dbReference>
<dbReference type="InterPro" id="IPR037049">
    <property type="entry name" value="DUF1214_C_sf"/>
</dbReference>
<dbReference type="Proteomes" id="UP000050783">
    <property type="component" value="Unassembled WGS sequence"/>
</dbReference>
<dbReference type="InterPro" id="IPR037050">
    <property type="entry name" value="DUF1254_sf"/>
</dbReference>
<dbReference type="GeneID" id="55494075"/>
<feature type="chain" id="PRO_5006062073" description="DUF1254 domain-containing protein" evidence="1">
    <location>
        <begin position="26"/>
        <end position="475"/>
    </location>
</feature>
<feature type="domain" description="DUF1254" evidence="3">
    <location>
        <begin position="85"/>
        <end position="205"/>
    </location>
</feature>
<gene>
    <name evidence="4" type="ORF">RUA4292_02887</name>
</gene>
<dbReference type="InterPro" id="IPR010679">
    <property type="entry name" value="DUF1254"/>
</dbReference>
<feature type="signal peptide" evidence="1">
    <location>
        <begin position="1"/>
        <end position="25"/>
    </location>
</feature>
<keyword evidence="1" id="KW-0732">Signal</keyword>
<dbReference type="AlphaFoldDB" id="A0A0P1EYY5"/>
<dbReference type="Gene3D" id="1.10.3360.10">
    <property type="entry name" value="VPA0735-like domain"/>
    <property type="match status" value="1"/>
</dbReference>
<dbReference type="OrthoDB" id="272779at2"/>
<evidence type="ECO:0000313" key="5">
    <source>
        <dbReference type="Proteomes" id="UP000050783"/>
    </source>
</evidence>
<evidence type="ECO:0008006" key="6">
    <source>
        <dbReference type="Google" id="ProtNLM"/>
    </source>
</evidence>
<evidence type="ECO:0000313" key="4">
    <source>
        <dbReference type="EMBL" id="CUH48702.1"/>
    </source>
</evidence>
<accession>A0A0P1EYY5</accession>
<proteinExistence type="predicted"/>
<dbReference type="STRING" id="81569.RUM4293_00034"/>
<dbReference type="Gene3D" id="2.60.40.1610">
    <property type="entry name" value="Domain of unknown function DUF1254"/>
    <property type="match status" value="1"/>
</dbReference>
<dbReference type="Pfam" id="PF06863">
    <property type="entry name" value="DUF1254"/>
    <property type="match status" value="1"/>
</dbReference>
<name>A0A0P1EYY5_9RHOB</name>
<organism evidence="4 5">
    <name type="scientific">Ruegeria atlantica</name>
    <dbReference type="NCBI Taxonomy" id="81569"/>
    <lineage>
        <taxon>Bacteria</taxon>
        <taxon>Pseudomonadati</taxon>
        <taxon>Pseudomonadota</taxon>
        <taxon>Alphaproteobacteria</taxon>
        <taxon>Rhodobacterales</taxon>
        <taxon>Roseobacteraceae</taxon>
        <taxon>Ruegeria</taxon>
    </lineage>
</organism>
<protein>
    <recommendedName>
        <fullName evidence="6">DUF1254 domain-containing protein</fullName>
    </recommendedName>
</protein>
<dbReference type="EMBL" id="CYPU01000040">
    <property type="protein sequence ID" value="CUH48702.1"/>
    <property type="molecule type" value="Genomic_DNA"/>
</dbReference>
<evidence type="ECO:0000259" key="2">
    <source>
        <dbReference type="Pfam" id="PF06742"/>
    </source>
</evidence>
<dbReference type="SUPFAM" id="SSF160935">
    <property type="entry name" value="VPA0735-like"/>
    <property type="match status" value="1"/>
</dbReference>
<dbReference type="PANTHER" id="PTHR36509:SF3">
    <property type="entry name" value="SIGNAL PEPTIDE PROTEIN"/>
    <property type="match status" value="1"/>
</dbReference>